<evidence type="ECO:0000313" key="1">
    <source>
        <dbReference type="EMBL" id="GHE23380.1"/>
    </source>
</evidence>
<name>A0ABQ3HQ33_9SPHI</name>
<protein>
    <recommendedName>
        <fullName evidence="3">PEGA domain-containing protein</fullName>
    </recommendedName>
</protein>
<dbReference type="PROSITE" id="PS51257">
    <property type="entry name" value="PROKAR_LIPOPROTEIN"/>
    <property type="match status" value="1"/>
</dbReference>
<dbReference type="Proteomes" id="UP000620550">
    <property type="component" value="Unassembled WGS sequence"/>
</dbReference>
<dbReference type="RefSeq" id="WP_189624868.1">
    <property type="nucleotide sequence ID" value="NZ_BNAF01000001.1"/>
</dbReference>
<proteinExistence type="predicted"/>
<reference evidence="2" key="1">
    <citation type="journal article" date="2019" name="Int. J. Syst. Evol. Microbiol.">
        <title>The Global Catalogue of Microorganisms (GCM) 10K type strain sequencing project: providing services to taxonomists for standard genome sequencing and annotation.</title>
        <authorList>
            <consortium name="The Broad Institute Genomics Platform"/>
            <consortium name="The Broad Institute Genome Sequencing Center for Infectious Disease"/>
            <person name="Wu L."/>
            <person name="Ma J."/>
        </authorList>
    </citation>
    <scope>NUCLEOTIDE SEQUENCE [LARGE SCALE GENOMIC DNA]</scope>
    <source>
        <strain evidence="2">CGMCC 1.12966</strain>
    </source>
</reference>
<accession>A0ABQ3HQ33</accession>
<comment type="caution">
    <text evidence="1">The sequence shown here is derived from an EMBL/GenBank/DDBJ whole genome shotgun (WGS) entry which is preliminary data.</text>
</comment>
<gene>
    <name evidence="1" type="ORF">GCM10017764_03480</name>
</gene>
<organism evidence="1 2">
    <name type="scientific">Sphingobacterium griseoflavum</name>
    <dbReference type="NCBI Taxonomy" id="1474952"/>
    <lineage>
        <taxon>Bacteria</taxon>
        <taxon>Pseudomonadati</taxon>
        <taxon>Bacteroidota</taxon>
        <taxon>Sphingobacteriia</taxon>
        <taxon>Sphingobacteriales</taxon>
        <taxon>Sphingobacteriaceae</taxon>
        <taxon>Sphingobacterium</taxon>
    </lineage>
</organism>
<keyword evidence="2" id="KW-1185">Reference proteome</keyword>
<evidence type="ECO:0008006" key="3">
    <source>
        <dbReference type="Google" id="ProtNLM"/>
    </source>
</evidence>
<sequence>MRFYRQSLFYFVVGSLLLYACAKGEHIDNYVPFTQLVVENAAGLQLYVDNEPYVATGGRAYRVQAGRRTLGIYKGSEKIVEGVFDIAEGRDTLTLLNLSDDIPPALVREEPLPYEEGFINVRMVNTNKEIADLLDDEPFHLVFYQQQDFRVRPPQAITFHEIGDTIRQVTSTIPNGYQRIDVSDNQQSIWGFTGRAQVLKADYTPLIYNGLEVFVSYAQGTIDMSRYHAFTLYITNDVLGTTTSYSNTGPYWNFPDGFAVAVQN</sequence>
<evidence type="ECO:0000313" key="2">
    <source>
        <dbReference type="Proteomes" id="UP000620550"/>
    </source>
</evidence>
<dbReference type="EMBL" id="BNAF01000001">
    <property type="protein sequence ID" value="GHE23380.1"/>
    <property type="molecule type" value="Genomic_DNA"/>
</dbReference>